<dbReference type="Gene3D" id="3.40.462.40">
    <property type="entry name" value="FAD-linked oxidase, cap domain/gating helix"/>
    <property type="match status" value="1"/>
</dbReference>
<dbReference type="InterPro" id="IPR016166">
    <property type="entry name" value="FAD-bd_PCMH"/>
</dbReference>
<dbReference type="InterPro" id="IPR036318">
    <property type="entry name" value="FAD-bd_PCMH-like_sf"/>
</dbReference>
<dbReference type="PANTHER" id="PTHR46568:SF1">
    <property type="entry name" value="ALKYLDIHYDROXYACETONEPHOSPHATE SYNTHASE, PEROXISOMAL"/>
    <property type="match status" value="1"/>
</dbReference>
<dbReference type="PROSITE" id="PS51387">
    <property type="entry name" value="FAD_PCMH"/>
    <property type="match status" value="1"/>
</dbReference>
<name>A0A5Q2RIG9_9ACTN</name>
<dbReference type="InterPro" id="IPR016164">
    <property type="entry name" value="FAD-linked_Oxase-like_C"/>
</dbReference>
<dbReference type="GO" id="GO:0016491">
    <property type="term" value="F:oxidoreductase activity"/>
    <property type="evidence" value="ECO:0007669"/>
    <property type="project" value="UniProtKB-KW"/>
</dbReference>
<dbReference type="RefSeq" id="WP_153759700.1">
    <property type="nucleotide sequence ID" value="NZ_CP045851.1"/>
</dbReference>
<keyword evidence="4" id="KW-0560">Oxidoreductase</keyword>
<dbReference type="InterPro" id="IPR016167">
    <property type="entry name" value="FAD-bd_PCMH_sub1"/>
</dbReference>
<dbReference type="Pfam" id="PF02913">
    <property type="entry name" value="FAD-oxidase_C"/>
    <property type="match status" value="1"/>
</dbReference>
<keyword evidence="11" id="KW-1185">Reference proteome</keyword>
<dbReference type="Pfam" id="PF01565">
    <property type="entry name" value="FAD_binding_4"/>
    <property type="match status" value="1"/>
</dbReference>
<dbReference type="Gene3D" id="3.30.43.10">
    <property type="entry name" value="Uridine Diphospho-n-acetylenolpyruvylglucosamine Reductase, domain 2"/>
    <property type="match status" value="1"/>
</dbReference>
<evidence type="ECO:0000256" key="8">
    <source>
        <dbReference type="SAM" id="MobiDB-lite"/>
    </source>
</evidence>
<sequence length="511" mass="53714">MTELRRPAPLPPTGPGAPTPPIALPDAGSARSLGAAEVPVPDGFVERLGATGAEVSIDEAERAEASRDWWPLGMIQALDNRLVGRAGVVVRPATVDQVPELLALCHEARVPVTPVAGRSGVCGASVPVHGGVALDLTLLSGIRSVDDEGLVLDALPGTFGDHLEAELRGSHGLTLGHWPQSVALSTVGGWLACRSAGQLSNRYGKIEDLVVGLDVALADGRVVRTGAPARSAVGPDLTQVFVGSEGTLGVITGARLAVRPAPEVEAQAAYGFASWDEGMDACRRVLRRGGDAAVLRLYDEVESDRSYQTGDLHVLLVLDEGDPVTVQANMEIVDQECRGAARLDDALVERWLGHRNEVGQLESLVRNGFVVDTMEISAGWSALPGIYRAAVEALRAVPGVRAASAHQSHAYVDGACLYFTFAGRPPGEGDERDHEAMYRACWEAGTRAVLEHGGSLSHHHGVGLNRSRFVDDALGSGTEVLHALKAALDPHGILNPGKLGLPDPFGEVGWP</sequence>
<feature type="compositionally biased region" description="Pro residues" evidence="8">
    <location>
        <begin position="8"/>
        <end position="23"/>
    </location>
</feature>
<feature type="site" description="Important for enzyme activity" evidence="7">
    <location>
        <position position="296"/>
    </location>
</feature>
<feature type="domain" description="FAD-binding PCMH-type" evidence="9">
    <location>
        <begin position="82"/>
        <end position="261"/>
    </location>
</feature>
<dbReference type="KEGG" id="atq:GH723_11070"/>
<organism evidence="10 11">
    <name type="scientific">Actinomarinicola tropica</name>
    <dbReference type="NCBI Taxonomy" id="2789776"/>
    <lineage>
        <taxon>Bacteria</taxon>
        <taxon>Bacillati</taxon>
        <taxon>Actinomycetota</taxon>
        <taxon>Acidimicrobiia</taxon>
        <taxon>Acidimicrobiales</taxon>
        <taxon>Iamiaceae</taxon>
        <taxon>Actinomarinicola</taxon>
    </lineage>
</organism>
<dbReference type="EMBL" id="CP045851">
    <property type="protein sequence ID" value="QGG95593.1"/>
    <property type="molecule type" value="Genomic_DNA"/>
</dbReference>
<feature type="binding site" evidence="6">
    <location>
        <begin position="245"/>
        <end position="251"/>
    </location>
    <ligand>
        <name>FAD</name>
        <dbReference type="ChEBI" id="CHEBI:57692"/>
    </ligand>
</feature>
<evidence type="ECO:0000256" key="1">
    <source>
        <dbReference type="ARBA" id="ARBA00008000"/>
    </source>
</evidence>
<feature type="region of interest" description="Disordered" evidence="8">
    <location>
        <begin position="1"/>
        <end position="30"/>
    </location>
</feature>
<evidence type="ECO:0000256" key="4">
    <source>
        <dbReference type="ARBA" id="ARBA00023002"/>
    </source>
</evidence>
<comment type="cofactor">
    <cofactor evidence="6">
        <name>FAD</name>
        <dbReference type="ChEBI" id="CHEBI:57692"/>
    </cofactor>
</comment>
<evidence type="ECO:0000256" key="2">
    <source>
        <dbReference type="ARBA" id="ARBA00022630"/>
    </source>
</evidence>
<gene>
    <name evidence="10" type="ORF">GH723_11070</name>
</gene>
<dbReference type="Gene3D" id="3.30.70.3450">
    <property type="match status" value="1"/>
</dbReference>
<evidence type="ECO:0000256" key="5">
    <source>
        <dbReference type="PIRSR" id="PIRSR625650-1"/>
    </source>
</evidence>
<evidence type="ECO:0000313" key="11">
    <source>
        <dbReference type="Proteomes" id="UP000334019"/>
    </source>
</evidence>
<keyword evidence="3 6" id="KW-0274">FAD</keyword>
<dbReference type="SUPFAM" id="SSF56176">
    <property type="entry name" value="FAD-binding/transporter-associated domain-like"/>
    <property type="match status" value="1"/>
</dbReference>
<dbReference type="InterPro" id="IPR004113">
    <property type="entry name" value="FAD-bd_oxidored_4_C"/>
</dbReference>
<comment type="similarity">
    <text evidence="1">Belongs to the FAD-binding oxidoreductase/transferase type 4 family.</text>
</comment>
<dbReference type="InterPro" id="IPR016169">
    <property type="entry name" value="FAD-bd_PCMH_sub2"/>
</dbReference>
<dbReference type="InterPro" id="IPR016171">
    <property type="entry name" value="Vanillyl_alc_oxidase_C-sub2"/>
</dbReference>
<dbReference type="GO" id="GO:0008610">
    <property type="term" value="P:lipid biosynthetic process"/>
    <property type="evidence" value="ECO:0007669"/>
    <property type="project" value="InterPro"/>
</dbReference>
<proteinExistence type="inferred from homology"/>
<accession>A0A5Q2RIG9</accession>
<dbReference type="AlphaFoldDB" id="A0A5Q2RIG9"/>
<dbReference type="GO" id="GO:0008609">
    <property type="term" value="F:alkylglycerone-phosphate synthase activity"/>
    <property type="evidence" value="ECO:0007669"/>
    <property type="project" value="InterPro"/>
</dbReference>
<dbReference type="PANTHER" id="PTHR46568">
    <property type="entry name" value="ALKYLDIHYDROXYACETONEPHOSPHATE SYNTHASE, PEROXISOMAL"/>
    <property type="match status" value="1"/>
</dbReference>
<dbReference type="Gene3D" id="3.30.465.10">
    <property type="match status" value="1"/>
</dbReference>
<evidence type="ECO:0000256" key="7">
    <source>
        <dbReference type="PIRSR" id="PIRSR625650-4"/>
    </source>
</evidence>
<dbReference type="SUPFAM" id="SSF55103">
    <property type="entry name" value="FAD-linked oxidases, C-terminal domain"/>
    <property type="match status" value="1"/>
</dbReference>
<dbReference type="InterPro" id="IPR025650">
    <property type="entry name" value="Alkyl-DHAP_Synthase"/>
</dbReference>
<dbReference type="InterPro" id="IPR006094">
    <property type="entry name" value="Oxid_FAD_bind_N"/>
</dbReference>
<reference evidence="10 11" key="1">
    <citation type="submission" date="2019-11" db="EMBL/GenBank/DDBJ databases">
        <authorList>
            <person name="He Y."/>
        </authorList>
    </citation>
    <scope>NUCLEOTIDE SEQUENCE [LARGE SCALE GENOMIC DNA]</scope>
    <source>
        <strain evidence="10 11">SCSIO 58843</strain>
    </source>
</reference>
<dbReference type="GO" id="GO:0071949">
    <property type="term" value="F:FAD binding"/>
    <property type="evidence" value="ECO:0007669"/>
    <property type="project" value="InterPro"/>
</dbReference>
<evidence type="ECO:0000256" key="3">
    <source>
        <dbReference type="ARBA" id="ARBA00022827"/>
    </source>
</evidence>
<evidence type="ECO:0000259" key="9">
    <source>
        <dbReference type="PROSITE" id="PS51387"/>
    </source>
</evidence>
<evidence type="ECO:0000256" key="6">
    <source>
        <dbReference type="PIRSR" id="PIRSR625650-3"/>
    </source>
</evidence>
<dbReference type="Gene3D" id="1.10.45.10">
    <property type="entry name" value="Vanillyl-alcohol Oxidase, Chain A, domain 4"/>
    <property type="match status" value="1"/>
</dbReference>
<keyword evidence="2" id="KW-0285">Flavoprotein</keyword>
<protein>
    <submittedName>
        <fullName evidence="10">FAD-binding protein</fullName>
    </submittedName>
</protein>
<evidence type="ECO:0000313" key="10">
    <source>
        <dbReference type="EMBL" id="QGG95593.1"/>
    </source>
</evidence>
<feature type="active site" description="Proton donor/acceptor" evidence="5">
    <location>
        <position position="418"/>
    </location>
</feature>
<dbReference type="Proteomes" id="UP000334019">
    <property type="component" value="Chromosome"/>
</dbReference>